<keyword evidence="1" id="KW-0472">Membrane</keyword>
<evidence type="ECO:0000256" key="1">
    <source>
        <dbReference type="SAM" id="Phobius"/>
    </source>
</evidence>
<evidence type="ECO:0000313" key="3">
    <source>
        <dbReference type="Proteomes" id="UP000053352"/>
    </source>
</evidence>
<reference evidence="2 3" key="1">
    <citation type="submission" date="2015-11" db="EMBL/GenBank/DDBJ databases">
        <title>Genome sequence of Pyrodictium occultum PL-19, a marine hyperthermophilic archaeon isolated from Volcano, Italy.</title>
        <authorList>
            <person name="Utturkar S."/>
            <person name="Huber H."/>
            <person name="Leptihn S."/>
            <person name="Brown S."/>
            <person name="Stetter K.O."/>
            <person name="Podar M."/>
        </authorList>
    </citation>
    <scope>NUCLEOTIDE SEQUENCE [LARGE SCALE GENOMIC DNA]</scope>
    <source>
        <strain evidence="2 3">PL-19</strain>
    </source>
</reference>
<proteinExistence type="predicted"/>
<organism evidence="2 3">
    <name type="scientific">Pyrodictium occultum</name>
    <dbReference type="NCBI Taxonomy" id="2309"/>
    <lineage>
        <taxon>Archaea</taxon>
        <taxon>Thermoproteota</taxon>
        <taxon>Thermoprotei</taxon>
        <taxon>Desulfurococcales</taxon>
        <taxon>Pyrodictiaceae</taxon>
        <taxon>Pyrodictium</taxon>
    </lineage>
</organism>
<dbReference type="Proteomes" id="UP000053352">
    <property type="component" value="Unassembled WGS sequence"/>
</dbReference>
<dbReference type="STRING" id="2309.CF15_06100"/>
<feature type="transmembrane region" description="Helical" evidence="1">
    <location>
        <begin position="43"/>
        <end position="63"/>
    </location>
</feature>
<keyword evidence="1" id="KW-0812">Transmembrane</keyword>
<accession>A0A0V8RW64</accession>
<protein>
    <submittedName>
        <fullName evidence="2">Uncharacterized protein</fullName>
    </submittedName>
</protein>
<sequence length="72" mass="7642">MLHIAQESEAFKRGAAIINALLIPLAAAAIYIAYLGATRQSTALLVAGITLTLASPFIAYLAARATLLRRLF</sequence>
<gene>
    <name evidence="2" type="ORF">CF15_06100</name>
</gene>
<comment type="caution">
    <text evidence="2">The sequence shown here is derived from an EMBL/GenBank/DDBJ whole genome shotgun (WGS) entry which is preliminary data.</text>
</comment>
<dbReference type="AlphaFoldDB" id="A0A0V8RW64"/>
<feature type="transmembrane region" description="Helical" evidence="1">
    <location>
        <begin position="16"/>
        <end position="37"/>
    </location>
</feature>
<dbReference type="EMBL" id="LNTB01000001">
    <property type="protein sequence ID" value="KSW12313.1"/>
    <property type="molecule type" value="Genomic_DNA"/>
</dbReference>
<keyword evidence="3" id="KW-1185">Reference proteome</keyword>
<name>A0A0V8RW64_PYROC</name>
<evidence type="ECO:0000313" key="2">
    <source>
        <dbReference type="EMBL" id="KSW12313.1"/>
    </source>
</evidence>
<dbReference type="RefSeq" id="WP_058370994.1">
    <property type="nucleotide sequence ID" value="NZ_LNTB01000001.1"/>
</dbReference>
<keyword evidence="1" id="KW-1133">Transmembrane helix</keyword>